<evidence type="ECO:0000313" key="1">
    <source>
        <dbReference type="EMBL" id="MDR6891831.1"/>
    </source>
</evidence>
<protein>
    <submittedName>
        <fullName evidence="1">HAD superfamily hydrolase (TIGR01484 family)</fullName>
    </submittedName>
</protein>
<dbReference type="Gene3D" id="3.90.1070.10">
    <property type="match status" value="1"/>
</dbReference>
<comment type="caution">
    <text evidence="1">The sequence shown here is derived from an EMBL/GenBank/DDBJ whole genome shotgun (WGS) entry which is preliminary data.</text>
</comment>
<dbReference type="RefSeq" id="WP_309850072.1">
    <property type="nucleotide sequence ID" value="NZ_BAAAIU010000044.1"/>
</dbReference>
<dbReference type="InterPro" id="IPR023214">
    <property type="entry name" value="HAD_sf"/>
</dbReference>
<dbReference type="AlphaFoldDB" id="A0AAE4C4Z6"/>
<name>A0AAE4C4Z6_9MICC</name>
<keyword evidence="2" id="KW-1185">Reference proteome</keyword>
<sequence>MSTRYALLLDVDGPIASPESRRVRPEITDALTRLSQAGTPLVFNTGRSDAFISQTVLPGLTVGSEGAPIHAICEKGASWFTLTSSRESELHVDESLVLPEALRSEIRDLTGEFADFMFFDETKRAMISVEQNTDVRNELYQRVQAGFDQKAAEAVERHGLSDRVRLDPTIISTDIEDSRVGKDLGADRALELLRADGLDPADYVWRTVGDSRTDYAMADRLHELGLTVAHVDVRPSDGIPEGRPYEVLTYEGLLHDDAGLAFLEELLASLGQPGQ</sequence>
<dbReference type="Proteomes" id="UP001247307">
    <property type="component" value="Unassembled WGS sequence"/>
</dbReference>
<dbReference type="GO" id="GO:0016787">
    <property type="term" value="F:hydrolase activity"/>
    <property type="evidence" value="ECO:0007669"/>
    <property type="project" value="UniProtKB-KW"/>
</dbReference>
<keyword evidence="1" id="KW-0378">Hydrolase</keyword>
<dbReference type="Gene3D" id="3.40.50.1000">
    <property type="entry name" value="HAD superfamily/HAD-like"/>
    <property type="match status" value="1"/>
</dbReference>
<reference evidence="1" key="1">
    <citation type="submission" date="2023-07" db="EMBL/GenBank/DDBJ databases">
        <title>Sequencing the genomes of 1000 actinobacteria strains.</title>
        <authorList>
            <person name="Klenk H.-P."/>
        </authorList>
    </citation>
    <scope>NUCLEOTIDE SEQUENCE</scope>
    <source>
        <strain evidence="1">DSM 13988</strain>
    </source>
</reference>
<evidence type="ECO:0000313" key="2">
    <source>
        <dbReference type="Proteomes" id="UP001247307"/>
    </source>
</evidence>
<accession>A0AAE4C4Z6</accession>
<proteinExistence type="predicted"/>
<dbReference type="InterPro" id="IPR036412">
    <property type="entry name" value="HAD-like_sf"/>
</dbReference>
<gene>
    <name evidence="1" type="ORF">J2S35_000771</name>
</gene>
<dbReference type="EMBL" id="JAVDUI010000001">
    <property type="protein sequence ID" value="MDR6891831.1"/>
    <property type="molecule type" value="Genomic_DNA"/>
</dbReference>
<organism evidence="1 2">
    <name type="scientific">Falsarthrobacter nasiphocae</name>
    <dbReference type="NCBI Taxonomy" id="189863"/>
    <lineage>
        <taxon>Bacteria</taxon>
        <taxon>Bacillati</taxon>
        <taxon>Actinomycetota</taxon>
        <taxon>Actinomycetes</taxon>
        <taxon>Micrococcales</taxon>
        <taxon>Micrococcaceae</taxon>
        <taxon>Falsarthrobacter</taxon>
    </lineage>
</organism>
<dbReference type="SUPFAM" id="SSF56784">
    <property type="entry name" value="HAD-like"/>
    <property type="match status" value="1"/>
</dbReference>